<name>A0A0G0MYT3_9BACT</name>
<keyword evidence="1" id="KW-1133">Transmembrane helix</keyword>
<organism evidence="2 3">
    <name type="scientific">Candidatus Daviesbacteria bacterium GW2011_GWF2_38_6</name>
    <dbReference type="NCBI Taxonomy" id="1618432"/>
    <lineage>
        <taxon>Bacteria</taxon>
        <taxon>Candidatus Daviesiibacteriota</taxon>
    </lineage>
</organism>
<feature type="transmembrane region" description="Helical" evidence="1">
    <location>
        <begin position="169"/>
        <end position="186"/>
    </location>
</feature>
<accession>A0A0G0MYT3</accession>
<feature type="transmembrane region" description="Helical" evidence="1">
    <location>
        <begin position="6"/>
        <end position="23"/>
    </location>
</feature>
<sequence>MLNENFVIVGAILNLIGSLNYLVATIKGGVKPDRVTWLLWSVIPFIAFTAQIKQGVGLQSLMTFMTGFTPLMIFLASFANKKSFWRLGRLDIICGTLSIAGILLWYITKTGNTAIIFSIIADCLAAIPTIIKSYHAPETEDYKIYLLGSLAAAITLLTIKTWSFAYFGWPVYILIVTLLLTVLIRFKLGRLSSSW</sequence>
<feature type="transmembrane region" description="Helical" evidence="1">
    <location>
        <begin position="114"/>
        <end position="132"/>
    </location>
</feature>
<evidence type="ECO:0000313" key="2">
    <source>
        <dbReference type="EMBL" id="KKQ78794.1"/>
    </source>
</evidence>
<dbReference type="AlphaFoldDB" id="A0A0G0MYT3"/>
<keyword evidence="1" id="KW-0812">Transmembrane</keyword>
<reference evidence="2 3" key="1">
    <citation type="journal article" date="2015" name="Nature">
        <title>rRNA introns, odd ribosomes, and small enigmatic genomes across a large radiation of phyla.</title>
        <authorList>
            <person name="Brown C.T."/>
            <person name="Hug L.A."/>
            <person name="Thomas B.C."/>
            <person name="Sharon I."/>
            <person name="Castelle C.J."/>
            <person name="Singh A."/>
            <person name="Wilkins M.J."/>
            <person name="Williams K.H."/>
            <person name="Banfield J.F."/>
        </authorList>
    </citation>
    <scope>NUCLEOTIDE SEQUENCE [LARGE SCALE GENOMIC DNA]</scope>
</reference>
<dbReference type="EMBL" id="LBVC01000011">
    <property type="protein sequence ID" value="KKQ78794.1"/>
    <property type="molecule type" value="Genomic_DNA"/>
</dbReference>
<gene>
    <name evidence="2" type="ORF">US99_C0011G0009</name>
</gene>
<dbReference type="Proteomes" id="UP000034324">
    <property type="component" value="Unassembled WGS sequence"/>
</dbReference>
<comment type="caution">
    <text evidence="2">The sequence shown here is derived from an EMBL/GenBank/DDBJ whole genome shotgun (WGS) entry which is preliminary data.</text>
</comment>
<feature type="transmembrane region" description="Helical" evidence="1">
    <location>
        <begin position="58"/>
        <end position="78"/>
    </location>
</feature>
<protein>
    <submittedName>
        <fullName evidence="2">Uncharacterized protein</fullName>
    </submittedName>
</protein>
<proteinExistence type="predicted"/>
<feature type="transmembrane region" description="Helical" evidence="1">
    <location>
        <begin position="35"/>
        <end position="52"/>
    </location>
</feature>
<feature type="transmembrane region" description="Helical" evidence="1">
    <location>
        <begin position="144"/>
        <end position="163"/>
    </location>
</feature>
<evidence type="ECO:0000256" key="1">
    <source>
        <dbReference type="SAM" id="Phobius"/>
    </source>
</evidence>
<keyword evidence="1" id="KW-0472">Membrane</keyword>
<feature type="transmembrane region" description="Helical" evidence="1">
    <location>
        <begin position="90"/>
        <end position="108"/>
    </location>
</feature>
<evidence type="ECO:0000313" key="3">
    <source>
        <dbReference type="Proteomes" id="UP000034324"/>
    </source>
</evidence>